<dbReference type="RefSeq" id="WP_378070438.1">
    <property type="nucleotide sequence ID" value="NZ_JBHSBL010000020.1"/>
</dbReference>
<sequence length="50" mass="4982">MHRAADPGLADGPDVTHLAGGAHATAEPVQTLDAGWDMAAIGEGESTLLS</sequence>
<name>A0ABV8IZ42_9ACTN</name>
<organism evidence="2 3">
    <name type="scientific">Actinoplanes subglobosus</name>
    <dbReference type="NCBI Taxonomy" id="1547892"/>
    <lineage>
        <taxon>Bacteria</taxon>
        <taxon>Bacillati</taxon>
        <taxon>Actinomycetota</taxon>
        <taxon>Actinomycetes</taxon>
        <taxon>Micromonosporales</taxon>
        <taxon>Micromonosporaceae</taxon>
        <taxon>Actinoplanes</taxon>
    </lineage>
</organism>
<evidence type="ECO:0000313" key="3">
    <source>
        <dbReference type="Proteomes" id="UP001595867"/>
    </source>
</evidence>
<dbReference type="Gene3D" id="3.40.50.280">
    <property type="entry name" value="Cobalamin-binding domain"/>
    <property type="match status" value="1"/>
</dbReference>
<proteinExistence type="predicted"/>
<reference evidence="3" key="1">
    <citation type="journal article" date="2019" name="Int. J. Syst. Evol. Microbiol.">
        <title>The Global Catalogue of Microorganisms (GCM) 10K type strain sequencing project: providing services to taxonomists for standard genome sequencing and annotation.</title>
        <authorList>
            <consortium name="The Broad Institute Genomics Platform"/>
            <consortium name="The Broad Institute Genome Sequencing Center for Infectious Disease"/>
            <person name="Wu L."/>
            <person name="Ma J."/>
        </authorList>
    </citation>
    <scope>NUCLEOTIDE SEQUENCE [LARGE SCALE GENOMIC DNA]</scope>
    <source>
        <strain evidence="3">TBRC 5832</strain>
    </source>
</reference>
<evidence type="ECO:0000256" key="1">
    <source>
        <dbReference type="SAM" id="MobiDB-lite"/>
    </source>
</evidence>
<keyword evidence="3" id="KW-1185">Reference proteome</keyword>
<evidence type="ECO:0000313" key="2">
    <source>
        <dbReference type="EMBL" id="MFC4069562.1"/>
    </source>
</evidence>
<feature type="region of interest" description="Disordered" evidence="1">
    <location>
        <begin position="1"/>
        <end position="27"/>
    </location>
</feature>
<dbReference type="EMBL" id="JBHSBL010000020">
    <property type="protein sequence ID" value="MFC4069562.1"/>
    <property type="molecule type" value="Genomic_DNA"/>
</dbReference>
<gene>
    <name evidence="2" type="ORF">ACFO0C_31950</name>
</gene>
<comment type="caution">
    <text evidence="2">The sequence shown here is derived from an EMBL/GenBank/DDBJ whole genome shotgun (WGS) entry which is preliminary data.</text>
</comment>
<protein>
    <submittedName>
        <fullName evidence="2">Uncharacterized protein</fullName>
    </submittedName>
</protein>
<dbReference type="Proteomes" id="UP001595867">
    <property type="component" value="Unassembled WGS sequence"/>
</dbReference>
<accession>A0ABV8IZ42</accession>